<dbReference type="PATRIC" id="fig|1489064.4.peg.886"/>
<evidence type="ECO:0000259" key="10">
    <source>
        <dbReference type="PROSITE" id="PS50192"/>
    </source>
</evidence>
<keyword evidence="14" id="KW-1185">Reference proteome</keyword>
<dbReference type="AlphaFoldDB" id="A0A0H2MEM4"/>
<keyword evidence="2" id="KW-0997">Cell inner membrane</keyword>
<keyword evidence="3 5" id="KW-0807">Transducer</keyword>
<keyword evidence="8" id="KW-0472">Membrane</keyword>
<evidence type="ECO:0000256" key="8">
    <source>
        <dbReference type="SAM" id="Phobius"/>
    </source>
</evidence>
<name>A0A0H2MEM4_9PROT</name>
<evidence type="ECO:0000256" key="6">
    <source>
        <dbReference type="SAM" id="Coils"/>
    </source>
</evidence>
<accession>A0A0H2MEM4</accession>
<comment type="caution">
    <text evidence="13">The sequence shown here is derived from an EMBL/GenBank/DDBJ whole genome shotgun (WGS) entry which is preliminary data.</text>
</comment>
<dbReference type="Gene3D" id="1.10.287.950">
    <property type="entry name" value="Methyl-accepting chemotaxis protein"/>
    <property type="match status" value="1"/>
</dbReference>
<feature type="transmembrane region" description="Helical" evidence="8">
    <location>
        <begin position="282"/>
        <end position="303"/>
    </location>
</feature>
<evidence type="ECO:0000259" key="12">
    <source>
        <dbReference type="PROSITE" id="PS51753"/>
    </source>
</evidence>
<evidence type="ECO:0000259" key="9">
    <source>
        <dbReference type="PROSITE" id="PS50111"/>
    </source>
</evidence>
<dbReference type="Proteomes" id="UP000035444">
    <property type="component" value="Unassembled WGS sequence"/>
</dbReference>
<dbReference type="SMART" id="SM00304">
    <property type="entry name" value="HAMP"/>
    <property type="match status" value="1"/>
</dbReference>
<keyword evidence="8" id="KW-1133">Transmembrane helix</keyword>
<feature type="domain" description="T-SNARE coiled-coil homology" evidence="10">
    <location>
        <begin position="549"/>
        <end position="611"/>
    </location>
</feature>
<proteinExistence type="inferred from homology"/>
<feature type="coiled-coil region" evidence="6">
    <location>
        <begin position="175"/>
        <end position="202"/>
    </location>
</feature>
<dbReference type="Pfam" id="PF00015">
    <property type="entry name" value="MCPsignal"/>
    <property type="match status" value="1"/>
</dbReference>
<gene>
    <name evidence="13" type="ORF">WH96_19350</name>
</gene>
<evidence type="ECO:0000259" key="11">
    <source>
        <dbReference type="PROSITE" id="PS50885"/>
    </source>
</evidence>
<dbReference type="InterPro" id="IPR003660">
    <property type="entry name" value="HAMP_dom"/>
</dbReference>
<dbReference type="InterPro" id="IPR004089">
    <property type="entry name" value="MCPsignal_dom"/>
</dbReference>
<evidence type="ECO:0000256" key="1">
    <source>
        <dbReference type="ARBA" id="ARBA00004429"/>
    </source>
</evidence>
<feature type="domain" description="HAMP" evidence="11">
    <location>
        <begin position="304"/>
        <end position="357"/>
    </location>
</feature>
<feature type="domain" description="Methyl-accepting transducer" evidence="9">
    <location>
        <begin position="397"/>
        <end position="633"/>
    </location>
</feature>
<dbReference type="InterPro" id="IPR032255">
    <property type="entry name" value="HBM"/>
</dbReference>
<keyword evidence="6" id="KW-0175">Coiled coil</keyword>
<dbReference type="PROSITE" id="PS50111">
    <property type="entry name" value="CHEMOTAXIS_TRANSDUC_2"/>
    <property type="match status" value="1"/>
</dbReference>
<feature type="domain" description="HBM" evidence="12">
    <location>
        <begin position="31"/>
        <end position="270"/>
    </location>
</feature>
<dbReference type="PROSITE" id="PS50885">
    <property type="entry name" value="HAMP"/>
    <property type="match status" value="1"/>
</dbReference>
<evidence type="ECO:0000256" key="5">
    <source>
        <dbReference type="PROSITE-ProRule" id="PRU00284"/>
    </source>
</evidence>
<dbReference type="SUPFAM" id="SSF58104">
    <property type="entry name" value="Methyl-accepting chemotaxis protein (MCP) signaling domain"/>
    <property type="match status" value="1"/>
</dbReference>
<evidence type="ECO:0000256" key="3">
    <source>
        <dbReference type="ARBA" id="ARBA00023224"/>
    </source>
</evidence>
<feature type="region of interest" description="Disordered" evidence="7">
    <location>
        <begin position="416"/>
        <end position="437"/>
    </location>
</feature>
<reference evidence="13 14" key="1">
    <citation type="submission" date="2015-03" db="EMBL/GenBank/DDBJ databases">
        <title>Genome Sequence of Kiloniella spongiae MEBiC09566, isolated from a marine sponge.</title>
        <authorList>
            <person name="Shao Z."/>
            <person name="Wang L."/>
            <person name="Li X."/>
        </authorList>
    </citation>
    <scope>NUCLEOTIDE SEQUENCE [LARGE SCALE GENOMIC DNA]</scope>
    <source>
        <strain evidence="13 14">MEBiC09566</strain>
    </source>
</reference>
<keyword evidence="2" id="KW-1003">Cell membrane</keyword>
<evidence type="ECO:0000256" key="2">
    <source>
        <dbReference type="ARBA" id="ARBA00022519"/>
    </source>
</evidence>
<dbReference type="Pfam" id="PF00672">
    <property type="entry name" value="HAMP"/>
    <property type="match status" value="1"/>
</dbReference>
<protein>
    <recommendedName>
        <fullName evidence="15">Chemotaxis protein</fullName>
    </recommendedName>
</protein>
<dbReference type="PROSITE" id="PS50192">
    <property type="entry name" value="T_SNARE"/>
    <property type="match status" value="1"/>
</dbReference>
<dbReference type="Gene3D" id="1.20.1440.210">
    <property type="match status" value="1"/>
</dbReference>
<evidence type="ECO:0000313" key="13">
    <source>
        <dbReference type="EMBL" id="KLN59162.1"/>
    </source>
</evidence>
<comment type="subcellular location">
    <subcellularLocation>
        <location evidence="1">Cell inner membrane</location>
        <topology evidence="1">Multi-pass membrane protein</topology>
    </subcellularLocation>
</comment>
<keyword evidence="8" id="KW-0812">Transmembrane</keyword>
<evidence type="ECO:0000313" key="14">
    <source>
        <dbReference type="Proteomes" id="UP000035444"/>
    </source>
</evidence>
<sequence length="653" mass="70515">MGAILSFLIAVSISSYIALSRANEEFDSYRALARETNQMGRIQANLLSARLGVKDYIIKNSDEAAQNVRDRAEATEKIIQKSKTLFKNKEHLKTIVGAIEQIALYRSSFEEVTLLVKKRNQLVEQLNNIGPKSEQTLTKIMKSAFEDGDATAAYRAGVSMRHLLLARLYSNRFLVDNLQDSANRSNQELNSFKQTSEEMLAELQNPVRRELASTVVNLANDYQNFFSEVTITILKRNNIITDTLDLIGPRLADQVEQIKLSNKKAQDTLGPKVTRDMHNATLILEIIAIIAIITGSLLALLTGRAISRPICKMTEIMGLLAKGDHSAEVPSQDRKDEIGDMAGAVQVFKDNAIEMAKLQEEQAITAKRAIKEKDMMNELAKKFEGNIQDIVDGVSKAANEMQITAQTMSLTAEKTEQQADAATQASSEASTNVQTVAGSSEELAASIQEISAQVSRSTDIVSKATSDAKTTNTQVEGLVDSAEKIGQVVNLIQDIAEQTNLLALNATIEAARAGDAGKGFAVVASEVKSLANQTAKATEEISQQVSNIQEATAQSASSIKEIGLTVSQVNEISESIAAAVEEQGAATQEIARNVQESSSAAELVSTNITGVTNTAKETGEAAQNVLSASGKLQQQSQSLSDEVSDFLSKVRAA</sequence>
<evidence type="ECO:0000256" key="4">
    <source>
        <dbReference type="ARBA" id="ARBA00029447"/>
    </source>
</evidence>
<dbReference type="InterPro" id="IPR000727">
    <property type="entry name" value="T_SNARE_dom"/>
</dbReference>
<dbReference type="SMART" id="SM01358">
    <property type="entry name" value="HBM"/>
    <property type="match status" value="1"/>
</dbReference>
<dbReference type="GO" id="GO:0005886">
    <property type="term" value="C:plasma membrane"/>
    <property type="evidence" value="ECO:0007669"/>
    <property type="project" value="UniProtKB-SubCell"/>
</dbReference>
<dbReference type="EMBL" id="LAQL01000019">
    <property type="protein sequence ID" value="KLN59162.1"/>
    <property type="molecule type" value="Genomic_DNA"/>
</dbReference>
<evidence type="ECO:0008006" key="15">
    <source>
        <dbReference type="Google" id="ProtNLM"/>
    </source>
</evidence>
<dbReference type="Gene3D" id="6.10.340.10">
    <property type="match status" value="1"/>
</dbReference>
<organism evidence="13 14">
    <name type="scientific">Kiloniella spongiae</name>
    <dbReference type="NCBI Taxonomy" id="1489064"/>
    <lineage>
        <taxon>Bacteria</taxon>
        <taxon>Pseudomonadati</taxon>
        <taxon>Pseudomonadota</taxon>
        <taxon>Alphaproteobacteria</taxon>
        <taxon>Rhodospirillales</taxon>
        <taxon>Kiloniellaceae</taxon>
        <taxon>Kiloniella</taxon>
    </lineage>
</organism>
<comment type="similarity">
    <text evidence="4">Belongs to the methyl-accepting chemotaxis (MCP) protein family.</text>
</comment>
<evidence type="ECO:0000256" key="7">
    <source>
        <dbReference type="SAM" id="MobiDB-lite"/>
    </source>
</evidence>
<dbReference type="PANTHER" id="PTHR32089:SF112">
    <property type="entry name" value="LYSOZYME-LIKE PROTEIN-RELATED"/>
    <property type="match status" value="1"/>
</dbReference>
<dbReference type="SMART" id="SM00283">
    <property type="entry name" value="MA"/>
    <property type="match status" value="1"/>
</dbReference>
<dbReference type="STRING" id="1489064.WH96_19350"/>
<dbReference type="GO" id="GO:0007165">
    <property type="term" value="P:signal transduction"/>
    <property type="evidence" value="ECO:0007669"/>
    <property type="project" value="UniProtKB-KW"/>
</dbReference>
<dbReference type="PROSITE" id="PS51753">
    <property type="entry name" value="HBM"/>
    <property type="match status" value="1"/>
</dbReference>
<dbReference type="PANTHER" id="PTHR32089">
    <property type="entry name" value="METHYL-ACCEPTING CHEMOTAXIS PROTEIN MCPB"/>
    <property type="match status" value="1"/>
</dbReference>